<dbReference type="CDD" id="cd20538">
    <property type="entry name" value="CYCLIN_CCNT_rpt1"/>
    <property type="match status" value="1"/>
</dbReference>
<sequence>MANASTSNNICEKWYFTKEQLENTPSRKCGFDAHKELSYRQQAANFIQDMGQRLKVSQLCINTAIVYMHRFYVFHSFTHFPWYQMAAAALFLAAKVEEQPRKLEYVIKVANICRNSRDTNIDVTSERYIAQSQDLVFNENVLLQTLGFDVAIDHPHTHVVRCCHLVRASKDLAQTSYFMASNSLHLTTMCIQYKPTVVACFCILVACKWSNWEIPLSNEKKPWYSYVDPTVTAELLQQLTEEFLVIFEASPSRLKEKIMAIPDNVAHTPTLNPNMNHVSFEPQDAKKTDKDGKDHRSGDGDPHKHRSSRLHDPTGPSSQQMRERDKHHRERLAAAAQQKAMMAGQVPPPSKPLPPPGSHQRPSVDPKLKQPHSRPPSMPPGGYQPREPRDILREAVRDSPFGLAGTNSGREHMKDAQKQRSSGGGSDYLLKPNAQTDYNNDKQRMRLESSSSRNRHDVKQPGVGSAPYLKTETENIKKHLSASSNNNTGNSAPGGVHPYLSKPPFVSTSQPHQQQPQRVSKSPFDSVEASKSVLKHMPPQSQPGLPMIKVKQELGSAGNDSIFMPPPIKQEIKEPIVKEEPASPIKTEVSVPPVIKRPSLFSPEKTPPRVKKEPLSPIMSIKRDNLGELPPLSPLASPVSRRNRNYSSGSEPELRPVMKKIDQVEGFENLMRDSTIGMDKIHNVSDHELKEQEAKPNVIEPPPVSTAVVNGMETNPTVISNLLREAAAATTDQEAKTLTGSTIEKDHHHHKSKKKNKEKHKHKDKEKSKEEREKKKKHKDKDRERHKDKHQHQPAQGESSTSAPIAEPIKLKIQKDKIQMVPESSTSAAAASPMALLPGQGLKIKIPRDKIKTEVLPELGAPAGASTTTHHPPSIKLKIPKEVINYNNCISGLDGSSRKRDRDRSPNDIQPPPNKVHKSSSGGSSRDAKQNGRHSYSSGSSNSKVAHMGDGDASLHRSLAESKYTHKSTSS</sequence>
<comment type="caution">
    <text evidence="15">The sequence shown here is derived from an EMBL/GenBank/DDBJ whole genome shotgun (WGS) entry which is preliminary data.</text>
</comment>
<dbReference type="OrthoDB" id="25002at2759"/>
<keyword evidence="9" id="KW-0804">Transcription</keyword>
<keyword evidence="5" id="KW-0132">Cell division</keyword>
<dbReference type="FunFam" id="1.10.472.10:FF:000004">
    <property type="entry name" value="Cyclin T2"/>
    <property type="match status" value="1"/>
</dbReference>
<evidence type="ECO:0000256" key="12">
    <source>
        <dbReference type="RuleBase" id="RU000383"/>
    </source>
</evidence>
<dbReference type="PANTHER" id="PTHR10026">
    <property type="entry name" value="CYCLIN"/>
    <property type="match status" value="1"/>
</dbReference>
<evidence type="ECO:0000259" key="14">
    <source>
        <dbReference type="SMART" id="SM00385"/>
    </source>
</evidence>
<feature type="compositionally biased region" description="Polar residues" evidence="13">
    <location>
        <begin position="267"/>
        <end position="277"/>
    </location>
</feature>
<dbReference type="Gene3D" id="1.10.472.10">
    <property type="entry name" value="Cyclin-like"/>
    <property type="match status" value="2"/>
</dbReference>
<keyword evidence="4" id="KW-0597">Phosphoprotein</keyword>
<feature type="region of interest" description="Disordered" evidence="13">
    <location>
        <begin position="597"/>
        <end position="659"/>
    </location>
</feature>
<keyword evidence="7" id="KW-0805">Transcription regulation</keyword>
<dbReference type="InterPro" id="IPR036915">
    <property type="entry name" value="Cyclin-like_sf"/>
</dbReference>
<dbReference type="Pfam" id="PF21797">
    <property type="entry name" value="CycT2-like_C"/>
    <property type="match status" value="1"/>
</dbReference>
<accession>A0A9P0PUT6</accession>
<evidence type="ECO:0000256" key="5">
    <source>
        <dbReference type="ARBA" id="ARBA00022618"/>
    </source>
</evidence>
<feature type="compositionally biased region" description="Polar residues" evidence="13">
    <location>
        <begin position="730"/>
        <end position="742"/>
    </location>
</feature>
<evidence type="ECO:0000256" key="2">
    <source>
        <dbReference type="ARBA" id="ARBA00008638"/>
    </source>
</evidence>
<keyword evidence="11" id="KW-0131">Cell cycle</keyword>
<keyword evidence="3" id="KW-1017">Isopeptide bond</keyword>
<dbReference type="EMBL" id="CAKOFQ010007380">
    <property type="protein sequence ID" value="CAH1999793.1"/>
    <property type="molecule type" value="Genomic_DNA"/>
</dbReference>
<dbReference type="InterPro" id="IPR043198">
    <property type="entry name" value="Cyclin/Ssn8"/>
</dbReference>
<evidence type="ECO:0000256" key="11">
    <source>
        <dbReference type="ARBA" id="ARBA00023306"/>
    </source>
</evidence>
<dbReference type="Pfam" id="PF00134">
    <property type="entry name" value="Cyclin_N"/>
    <property type="match status" value="1"/>
</dbReference>
<feature type="region of interest" description="Disordered" evidence="13">
    <location>
        <begin position="888"/>
        <end position="971"/>
    </location>
</feature>
<dbReference type="FunFam" id="1.10.472.10:FF:000009">
    <property type="entry name" value="cyclin-T2 isoform X1"/>
    <property type="match status" value="1"/>
</dbReference>
<feature type="region of interest" description="Disordered" evidence="13">
    <location>
        <begin position="728"/>
        <end position="812"/>
    </location>
</feature>
<feature type="compositionally biased region" description="Basic and acidic residues" evidence="13">
    <location>
        <begin position="947"/>
        <end position="964"/>
    </location>
</feature>
<evidence type="ECO:0000256" key="13">
    <source>
        <dbReference type="SAM" id="MobiDB-lite"/>
    </source>
</evidence>
<gene>
    <name evidence="15" type="ORF">ACAOBT_LOCUS25179</name>
</gene>
<dbReference type="GO" id="GO:0006357">
    <property type="term" value="P:regulation of transcription by RNA polymerase II"/>
    <property type="evidence" value="ECO:0007669"/>
    <property type="project" value="InterPro"/>
</dbReference>
<evidence type="ECO:0000256" key="7">
    <source>
        <dbReference type="ARBA" id="ARBA00023015"/>
    </source>
</evidence>
<organism evidence="15 16">
    <name type="scientific">Acanthoscelides obtectus</name>
    <name type="common">Bean weevil</name>
    <name type="synonym">Bruchus obtectus</name>
    <dbReference type="NCBI Taxonomy" id="200917"/>
    <lineage>
        <taxon>Eukaryota</taxon>
        <taxon>Metazoa</taxon>
        <taxon>Ecdysozoa</taxon>
        <taxon>Arthropoda</taxon>
        <taxon>Hexapoda</taxon>
        <taxon>Insecta</taxon>
        <taxon>Pterygota</taxon>
        <taxon>Neoptera</taxon>
        <taxon>Endopterygota</taxon>
        <taxon>Coleoptera</taxon>
        <taxon>Polyphaga</taxon>
        <taxon>Cucujiformia</taxon>
        <taxon>Chrysomeloidea</taxon>
        <taxon>Chrysomelidae</taxon>
        <taxon>Bruchinae</taxon>
        <taxon>Bruchini</taxon>
        <taxon>Acanthoscelides</taxon>
    </lineage>
</organism>
<evidence type="ECO:0000256" key="3">
    <source>
        <dbReference type="ARBA" id="ARBA00022499"/>
    </source>
</evidence>
<evidence type="ECO:0000256" key="8">
    <source>
        <dbReference type="ARBA" id="ARBA00023127"/>
    </source>
</evidence>
<keyword evidence="8 12" id="KW-0195">Cyclin</keyword>
<feature type="compositionally biased region" description="Low complexity" evidence="13">
    <location>
        <begin position="333"/>
        <end position="343"/>
    </location>
</feature>
<feature type="compositionally biased region" description="Polar residues" evidence="13">
    <location>
        <begin position="793"/>
        <end position="803"/>
    </location>
</feature>
<evidence type="ECO:0000256" key="6">
    <source>
        <dbReference type="ARBA" id="ARBA00022843"/>
    </source>
</evidence>
<dbReference type="Proteomes" id="UP001152888">
    <property type="component" value="Unassembled WGS sequence"/>
</dbReference>
<feature type="compositionally biased region" description="Basic residues" evidence="13">
    <location>
        <begin position="747"/>
        <end position="764"/>
    </location>
</feature>
<evidence type="ECO:0000256" key="4">
    <source>
        <dbReference type="ARBA" id="ARBA00022553"/>
    </source>
</evidence>
<dbReference type="InterPro" id="IPR013763">
    <property type="entry name" value="Cyclin-like_dom"/>
</dbReference>
<feature type="region of interest" description="Disordered" evidence="13">
    <location>
        <begin position="267"/>
        <end position="545"/>
    </location>
</feature>
<feature type="compositionally biased region" description="Basic residues" evidence="13">
    <location>
        <begin position="774"/>
        <end position="792"/>
    </location>
</feature>
<feature type="compositionally biased region" description="Polar residues" evidence="13">
    <location>
        <begin position="506"/>
        <end position="520"/>
    </location>
</feature>
<feature type="compositionally biased region" description="Basic and acidic residues" evidence="13">
    <location>
        <begin position="409"/>
        <end position="418"/>
    </location>
</feature>
<dbReference type="GO" id="GO:0005634">
    <property type="term" value="C:nucleus"/>
    <property type="evidence" value="ECO:0007669"/>
    <property type="project" value="UniProtKB-SubCell"/>
</dbReference>
<evidence type="ECO:0000256" key="9">
    <source>
        <dbReference type="ARBA" id="ARBA00023163"/>
    </source>
</evidence>
<feature type="compositionally biased region" description="Basic and acidic residues" evidence="13">
    <location>
        <begin position="386"/>
        <end position="397"/>
    </location>
</feature>
<dbReference type="GO" id="GO:0016538">
    <property type="term" value="F:cyclin-dependent protein serine/threonine kinase regulator activity"/>
    <property type="evidence" value="ECO:0007669"/>
    <property type="project" value="InterPro"/>
</dbReference>
<protein>
    <recommendedName>
        <fullName evidence="14">Cyclin-like domain-containing protein</fullName>
    </recommendedName>
</protein>
<dbReference type="AlphaFoldDB" id="A0A9P0PUT6"/>
<dbReference type="InterPro" id="IPR006671">
    <property type="entry name" value="Cyclin_N"/>
</dbReference>
<keyword evidence="16" id="KW-1185">Reference proteome</keyword>
<dbReference type="SUPFAM" id="SSF47954">
    <property type="entry name" value="Cyclin-like"/>
    <property type="match status" value="2"/>
</dbReference>
<feature type="compositionally biased region" description="Pro residues" evidence="13">
    <location>
        <begin position="346"/>
        <end position="357"/>
    </location>
</feature>
<name>A0A9P0PUT6_ACAOB</name>
<reference evidence="15" key="1">
    <citation type="submission" date="2022-03" db="EMBL/GenBank/DDBJ databases">
        <authorList>
            <person name="Sayadi A."/>
        </authorList>
    </citation>
    <scope>NUCLEOTIDE SEQUENCE</scope>
</reference>
<keyword evidence="6" id="KW-0832">Ubl conjugation</keyword>
<proteinExistence type="inferred from homology"/>
<evidence type="ECO:0000313" key="16">
    <source>
        <dbReference type="Proteomes" id="UP001152888"/>
    </source>
</evidence>
<evidence type="ECO:0000256" key="10">
    <source>
        <dbReference type="ARBA" id="ARBA00023242"/>
    </source>
</evidence>
<dbReference type="GO" id="GO:0051301">
    <property type="term" value="P:cell division"/>
    <property type="evidence" value="ECO:0007669"/>
    <property type="project" value="UniProtKB-KW"/>
</dbReference>
<comment type="subcellular location">
    <subcellularLocation>
        <location evidence="1">Nucleus</location>
    </subcellularLocation>
</comment>
<feature type="compositionally biased region" description="Basic and acidic residues" evidence="13">
    <location>
        <begin position="684"/>
        <end position="694"/>
    </location>
</feature>
<evidence type="ECO:0000313" key="15">
    <source>
        <dbReference type="EMBL" id="CAH1999793.1"/>
    </source>
</evidence>
<feature type="compositionally biased region" description="Basic and acidic residues" evidence="13">
    <location>
        <begin position="283"/>
        <end position="302"/>
    </location>
</feature>
<comment type="similarity">
    <text evidence="2">Belongs to the cyclin family. Cyclin C subfamily.</text>
</comment>
<keyword evidence="10" id="KW-0539">Nucleus</keyword>
<evidence type="ECO:0000256" key="1">
    <source>
        <dbReference type="ARBA" id="ARBA00004123"/>
    </source>
</evidence>
<feature type="compositionally biased region" description="Low complexity" evidence="13">
    <location>
        <begin position="481"/>
        <end position="495"/>
    </location>
</feature>
<feature type="domain" description="Cyclin-like" evidence="14">
    <location>
        <begin position="45"/>
        <end position="144"/>
    </location>
</feature>
<dbReference type="SMART" id="SM00385">
    <property type="entry name" value="CYCLIN"/>
    <property type="match status" value="1"/>
</dbReference>
<feature type="compositionally biased region" description="Basic and acidic residues" evidence="13">
    <location>
        <begin position="896"/>
        <end position="906"/>
    </location>
</feature>
<feature type="region of interest" description="Disordered" evidence="13">
    <location>
        <begin position="684"/>
        <end position="709"/>
    </location>
</feature>